<dbReference type="GO" id="GO:0051082">
    <property type="term" value="F:unfolded protein binding"/>
    <property type="evidence" value="ECO:0007669"/>
    <property type="project" value="TreeGrafter"/>
</dbReference>
<evidence type="ECO:0000313" key="4">
    <source>
        <dbReference type="Proteomes" id="UP000077755"/>
    </source>
</evidence>
<dbReference type="Proteomes" id="UP000077755">
    <property type="component" value="Chromosome 3"/>
</dbReference>
<dbReference type="EMBL" id="CP093345">
    <property type="protein sequence ID" value="WOG90637.1"/>
    <property type="molecule type" value="Genomic_DNA"/>
</dbReference>
<accession>A0AAF0WIQ5</accession>
<feature type="region of interest" description="Disordered" evidence="1">
    <location>
        <begin position="59"/>
        <end position="96"/>
    </location>
</feature>
<evidence type="ECO:0000313" key="3">
    <source>
        <dbReference type="EMBL" id="WOG90637.1"/>
    </source>
</evidence>
<dbReference type="InterPro" id="IPR009719">
    <property type="entry name" value="GIP1_N"/>
</dbReference>
<keyword evidence="4" id="KW-1185">Reference proteome</keyword>
<proteinExistence type="predicted"/>
<feature type="compositionally biased region" description="Basic and acidic residues" evidence="1">
    <location>
        <begin position="388"/>
        <end position="397"/>
    </location>
</feature>
<evidence type="ECO:0000256" key="1">
    <source>
        <dbReference type="SAM" id="MobiDB-lite"/>
    </source>
</evidence>
<sequence>MSNGGGRFVIPAKVKKVIQNIKEISGNHDDEEVYYMLKECNMDPNETAQQLLSQDSFREVRRKRDRRKENVKESAGSRWKPGMQDQGSRGERGNHSSRYITHDVGGAGKNFVSIKENGTSHVSVDKVAIPTQSNSQDVKNKEVTHASSNVDVDAYAAVTSESKSVGHAVHAASGFTELNDPLQSKSTADENNTYTKGKSVEHISSATTVSSGVGSLSFMHETISNISPVVHKDQHSESFEAVASTHSHPTGILPLIEFGGQSPVVIGPQKVGPNKEWKPKPNPSLPEGAESADTTLMLEVPAIRTESEGQVANQATFGLVKKLEETCISESQQVIIPKHIHIPEVEKLGFIFGSFDANFGLSTSNPVCPENEKSSPIPETPEGMEENVDQKSNHDELTSVEEEDNYPAPPEVSGSLISDAHDVSSRVVTEYSESKQETDLPPGYQQYSTVHAYPNFGFGIMPPIFGSQVLPTESNKSQAHDAPRLPGFVVQQPYDLNSYYAQFYRSGVDNEGRLSSFYEPGVPTKVNGNVTMAPAETFQSTQEGGDTSIHPTTASTPPVTHAAGAVPSSVAATQQAIPVFGQPAGLHLPHYPNYIPYHYIPFYVPPQALHHYLSTGVLPPPQPQAGSGHPAPVPANKFPLPQYKPGTTTANTNNVAAPGSYGSYGSTPASFSASSATTTGHSSSSEDLLAPQLKENNLFIAGQQSEGPGLWFAAPGRDISGLQANSFYNLPQAQMAFPATQVSHGNFAGMYHPAQPVTGAAVHPLLQQSQAMAGPIDLNGPAPSVYQPTQPAPINWPKNY</sequence>
<dbReference type="InterPro" id="IPR044277">
    <property type="entry name" value="GIP1"/>
</dbReference>
<dbReference type="PANTHER" id="PTHR46775">
    <property type="entry name" value="FLOCCULATION PROTEIN (DUF1296)"/>
    <property type="match status" value="1"/>
</dbReference>
<feature type="domain" description="GBF-interacting protein 1 N-terminal" evidence="2">
    <location>
        <begin position="10"/>
        <end position="69"/>
    </location>
</feature>
<reference evidence="3" key="2">
    <citation type="submission" date="2022-03" db="EMBL/GenBank/DDBJ databases">
        <title>Draft title - Genomic analysis of global carrot germplasm unveils the trajectory of domestication and the origin of high carotenoid orange carrot.</title>
        <authorList>
            <person name="Iorizzo M."/>
            <person name="Ellison S."/>
            <person name="Senalik D."/>
            <person name="Macko-Podgorni A."/>
            <person name="Grzebelus D."/>
            <person name="Bostan H."/>
            <person name="Rolling W."/>
            <person name="Curaba J."/>
            <person name="Simon P."/>
        </authorList>
    </citation>
    <scope>NUCLEOTIDE SEQUENCE</scope>
    <source>
        <tissue evidence="3">Leaf</tissue>
    </source>
</reference>
<dbReference type="SUPFAM" id="SSF46934">
    <property type="entry name" value="UBA-like"/>
    <property type="match status" value="1"/>
</dbReference>
<dbReference type="PANTHER" id="PTHR46775:SF1">
    <property type="entry name" value="FLOCCULATION PROTEIN (DUF1296)"/>
    <property type="match status" value="1"/>
</dbReference>
<feature type="region of interest" description="Disordered" evidence="1">
    <location>
        <begin position="366"/>
        <end position="419"/>
    </location>
</feature>
<protein>
    <recommendedName>
        <fullName evidence="2">GBF-interacting protein 1 N-terminal domain-containing protein</fullName>
    </recommendedName>
</protein>
<evidence type="ECO:0000259" key="2">
    <source>
        <dbReference type="Pfam" id="PF06972"/>
    </source>
</evidence>
<dbReference type="InterPro" id="IPR009060">
    <property type="entry name" value="UBA-like_sf"/>
</dbReference>
<name>A0AAF0WIQ5_DAUCS</name>
<dbReference type="AlphaFoldDB" id="A0AAF0WIQ5"/>
<dbReference type="Pfam" id="PF06972">
    <property type="entry name" value="GIP1_N"/>
    <property type="match status" value="1"/>
</dbReference>
<reference evidence="3" key="1">
    <citation type="journal article" date="2016" name="Nat. Genet.">
        <title>A high-quality carrot genome assembly provides new insights into carotenoid accumulation and asterid genome evolution.</title>
        <authorList>
            <person name="Iorizzo M."/>
            <person name="Ellison S."/>
            <person name="Senalik D."/>
            <person name="Zeng P."/>
            <person name="Satapoomin P."/>
            <person name="Huang J."/>
            <person name="Bowman M."/>
            <person name="Iovene M."/>
            <person name="Sanseverino W."/>
            <person name="Cavagnaro P."/>
            <person name="Yildiz M."/>
            <person name="Macko-Podgorni A."/>
            <person name="Moranska E."/>
            <person name="Grzebelus E."/>
            <person name="Grzebelus D."/>
            <person name="Ashrafi H."/>
            <person name="Zheng Z."/>
            <person name="Cheng S."/>
            <person name="Spooner D."/>
            <person name="Van Deynze A."/>
            <person name="Simon P."/>
        </authorList>
    </citation>
    <scope>NUCLEOTIDE SEQUENCE</scope>
    <source>
        <tissue evidence="3">Leaf</tissue>
    </source>
</reference>
<gene>
    <name evidence="3" type="ORF">DCAR_0309881</name>
</gene>
<feature type="region of interest" description="Disordered" evidence="1">
    <location>
        <begin position="267"/>
        <end position="289"/>
    </location>
</feature>
<organism evidence="3 4">
    <name type="scientific">Daucus carota subsp. sativus</name>
    <name type="common">Carrot</name>
    <dbReference type="NCBI Taxonomy" id="79200"/>
    <lineage>
        <taxon>Eukaryota</taxon>
        <taxon>Viridiplantae</taxon>
        <taxon>Streptophyta</taxon>
        <taxon>Embryophyta</taxon>
        <taxon>Tracheophyta</taxon>
        <taxon>Spermatophyta</taxon>
        <taxon>Magnoliopsida</taxon>
        <taxon>eudicotyledons</taxon>
        <taxon>Gunneridae</taxon>
        <taxon>Pentapetalae</taxon>
        <taxon>asterids</taxon>
        <taxon>campanulids</taxon>
        <taxon>Apiales</taxon>
        <taxon>Apiaceae</taxon>
        <taxon>Apioideae</taxon>
        <taxon>Scandiceae</taxon>
        <taxon>Daucinae</taxon>
        <taxon>Daucus</taxon>
        <taxon>Daucus sect. Daucus</taxon>
    </lineage>
</organism>